<proteinExistence type="predicted"/>
<gene>
    <name evidence="2" type="ORF">V5O48_004867</name>
</gene>
<evidence type="ECO:0000259" key="1">
    <source>
        <dbReference type="Pfam" id="PF18271"/>
    </source>
</evidence>
<accession>A0ABR3FNU6</accession>
<dbReference type="Proteomes" id="UP001465976">
    <property type="component" value="Unassembled WGS sequence"/>
</dbReference>
<name>A0ABR3FNU6_9AGAR</name>
<protein>
    <recommendedName>
        <fullName evidence="1">Glycoside hydrolase 131 catalytic N-terminal domain-containing protein</fullName>
    </recommendedName>
</protein>
<dbReference type="Pfam" id="PF18271">
    <property type="entry name" value="GH131_N"/>
    <property type="match status" value="1"/>
</dbReference>
<organism evidence="2 3">
    <name type="scientific">Marasmius crinis-equi</name>
    <dbReference type="NCBI Taxonomy" id="585013"/>
    <lineage>
        <taxon>Eukaryota</taxon>
        <taxon>Fungi</taxon>
        <taxon>Dikarya</taxon>
        <taxon>Basidiomycota</taxon>
        <taxon>Agaricomycotina</taxon>
        <taxon>Agaricomycetes</taxon>
        <taxon>Agaricomycetidae</taxon>
        <taxon>Agaricales</taxon>
        <taxon>Marasmiineae</taxon>
        <taxon>Marasmiaceae</taxon>
        <taxon>Marasmius</taxon>
    </lineage>
</organism>
<dbReference type="EMBL" id="JBAHYK010000177">
    <property type="protein sequence ID" value="KAL0577114.1"/>
    <property type="molecule type" value="Genomic_DNA"/>
</dbReference>
<sequence>MASDCRIFKAGPPDALNAMHILSLTTLATLAAAQLAYAGIILFDGRIPLSTGNETLDASTDPFLTAVKGKTEPATHYSGFLGDSVNPTPLWNALPEQVISVRIDNTSVFVPGNGDPQLGFRRTELIAVKNGSASNLDALMETGVTRFHFSIKADTQYPLNYTHEYQIVFIEPSDGTHVFGVQLGSPFTNPTGTLPVAEADWFKILDHSLNVLFKTPFTLDVWHNFAVEVDWEELTLQVLYSTEGEPLDTVTSVVSNPTVAQGAAGQGDFHVGVLKLPLVDPSDPPEDQGDVVHHGLQEGIVEGLLYSGIFVERIR</sequence>
<comment type="caution">
    <text evidence="2">The sequence shown here is derived from an EMBL/GenBank/DDBJ whole genome shotgun (WGS) entry which is preliminary data.</text>
</comment>
<evidence type="ECO:0000313" key="2">
    <source>
        <dbReference type="EMBL" id="KAL0577114.1"/>
    </source>
</evidence>
<dbReference type="InterPro" id="IPR041524">
    <property type="entry name" value="GH131_N"/>
</dbReference>
<evidence type="ECO:0000313" key="3">
    <source>
        <dbReference type="Proteomes" id="UP001465976"/>
    </source>
</evidence>
<dbReference type="Gene3D" id="2.60.120.1160">
    <property type="match status" value="1"/>
</dbReference>
<dbReference type="PANTHER" id="PTHR34612">
    <property type="entry name" value="GH131_N DOMAIN-CONTAINING PROTEIN"/>
    <property type="match status" value="1"/>
</dbReference>
<feature type="domain" description="Glycoside hydrolase 131 catalytic N-terminal" evidence="1">
    <location>
        <begin position="41"/>
        <end position="313"/>
    </location>
</feature>
<dbReference type="PANTHER" id="PTHR34612:SF2">
    <property type="entry name" value="GLYCOSIDE HYDROLASE 131 CATALYTIC N-TERMINAL DOMAIN-CONTAINING PROTEIN"/>
    <property type="match status" value="1"/>
</dbReference>
<keyword evidence="3" id="KW-1185">Reference proteome</keyword>
<reference evidence="2 3" key="1">
    <citation type="submission" date="2024-02" db="EMBL/GenBank/DDBJ databases">
        <title>A draft genome for the cacao thread blight pathogen Marasmius crinis-equi.</title>
        <authorList>
            <person name="Cohen S.P."/>
            <person name="Baruah I.K."/>
            <person name="Amoako-Attah I."/>
            <person name="Bukari Y."/>
            <person name="Meinhardt L.W."/>
            <person name="Bailey B.A."/>
        </authorList>
    </citation>
    <scope>NUCLEOTIDE SEQUENCE [LARGE SCALE GENOMIC DNA]</scope>
    <source>
        <strain evidence="2 3">GH-76</strain>
    </source>
</reference>